<comment type="caution">
    <text evidence="2">The sequence shown here is derived from an EMBL/GenBank/DDBJ whole genome shotgun (WGS) entry which is preliminary data.</text>
</comment>
<dbReference type="PANTHER" id="PTHR47481">
    <property type="match status" value="1"/>
</dbReference>
<keyword evidence="3" id="KW-1185">Reference proteome</keyword>
<evidence type="ECO:0000313" key="3">
    <source>
        <dbReference type="Proteomes" id="UP000290289"/>
    </source>
</evidence>
<sequence>MASSSSSAAPSVSNFLTIKLDRNNYPLWRAQFLPLLRSRNLLSYVTGETQCPSAFLLDDNGKFTDKVNPLYNEWIQTDEMILSWITSSLTPKVLATIVNKIDSASAWSSNPN</sequence>
<dbReference type="AlphaFoldDB" id="A0A498KBS0"/>
<organism evidence="2 3">
    <name type="scientific">Malus domestica</name>
    <name type="common">Apple</name>
    <name type="synonym">Pyrus malus</name>
    <dbReference type="NCBI Taxonomy" id="3750"/>
    <lineage>
        <taxon>Eukaryota</taxon>
        <taxon>Viridiplantae</taxon>
        <taxon>Streptophyta</taxon>
        <taxon>Embryophyta</taxon>
        <taxon>Tracheophyta</taxon>
        <taxon>Spermatophyta</taxon>
        <taxon>Magnoliopsida</taxon>
        <taxon>eudicotyledons</taxon>
        <taxon>Gunneridae</taxon>
        <taxon>Pentapetalae</taxon>
        <taxon>rosids</taxon>
        <taxon>fabids</taxon>
        <taxon>Rosales</taxon>
        <taxon>Rosaceae</taxon>
        <taxon>Amygdaloideae</taxon>
        <taxon>Maleae</taxon>
        <taxon>Malus</taxon>
    </lineage>
</organism>
<protein>
    <recommendedName>
        <fullName evidence="1">Retrotransposon Copia-like N-terminal domain-containing protein</fullName>
    </recommendedName>
</protein>
<dbReference type="Proteomes" id="UP000290289">
    <property type="component" value="Chromosome 2"/>
</dbReference>
<reference evidence="2 3" key="1">
    <citation type="submission" date="2018-10" db="EMBL/GenBank/DDBJ databases">
        <title>A high-quality apple genome assembly.</title>
        <authorList>
            <person name="Hu J."/>
        </authorList>
    </citation>
    <scope>NUCLEOTIDE SEQUENCE [LARGE SCALE GENOMIC DNA]</scope>
    <source>
        <strain evidence="3">cv. HFTH1</strain>
        <tissue evidence="2">Young leaf</tissue>
    </source>
</reference>
<feature type="domain" description="Retrotransposon Copia-like N-terminal" evidence="1">
    <location>
        <begin position="15"/>
        <end position="52"/>
    </location>
</feature>
<dbReference type="InterPro" id="IPR029472">
    <property type="entry name" value="Copia-like_N"/>
</dbReference>
<evidence type="ECO:0000313" key="2">
    <source>
        <dbReference type="EMBL" id="RXI04968.1"/>
    </source>
</evidence>
<dbReference type="PANTHER" id="PTHR47481:SF22">
    <property type="entry name" value="RETROTRANSPOSON GAG DOMAIN-CONTAINING PROTEIN"/>
    <property type="match status" value="1"/>
</dbReference>
<name>A0A498KBS0_MALDO</name>
<gene>
    <name evidence="2" type="ORF">DVH24_006225</name>
</gene>
<dbReference type="EMBL" id="RDQH01000328">
    <property type="protein sequence ID" value="RXI04968.1"/>
    <property type="molecule type" value="Genomic_DNA"/>
</dbReference>
<evidence type="ECO:0000259" key="1">
    <source>
        <dbReference type="Pfam" id="PF14244"/>
    </source>
</evidence>
<proteinExistence type="predicted"/>
<dbReference type="Pfam" id="PF14244">
    <property type="entry name" value="Retrotran_gag_3"/>
    <property type="match status" value="1"/>
</dbReference>
<accession>A0A498KBS0</accession>